<dbReference type="KEGG" id="bbrx:BRETT_003746"/>
<proteinExistence type="predicted"/>
<dbReference type="InterPro" id="IPR029071">
    <property type="entry name" value="Ubiquitin-like_domsf"/>
</dbReference>
<dbReference type="EMBL" id="CP063134">
    <property type="protein sequence ID" value="QOU19597.1"/>
    <property type="molecule type" value="Genomic_DNA"/>
</dbReference>
<name>A0A7D9CY32_DEKBR</name>
<reference evidence="2" key="3">
    <citation type="journal article" name="BMC Genomics">
        <title>New genome assemblies reveal patterns of domestication and adaptation across Brettanomyces (Dekkera) species.</title>
        <authorList>
            <person name="Roach M.J."/>
            <person name="Borneman A.R."/>
        </authorList>
    </citation>
    <scope>NUCLEOTIDE SEQUENCE</scope>
    <source>
        <strain evidence="2">UCD 2041</strain>
    </source>
</reference>
<accession>A0A7D9CY32</accession>
<feature type="region of interest" description="Disordered" evidence="1">
    <location>
        <begin position="171"/>
        <end position="282"/>
    </location>
</feature>
<dbReference type="AlphaFoldDB" id="A0A7D9CY32"/>
<dbReference type="OrthoDB" id="3991675at2759"/>
<keyword evidence="4" id="KW-1185">Reference proteome</keyword>
<dbReference type="Proteomes" id="UP000663131">
    <property type="component" value="Chromosome 6"/>
</dbReference>
<reference evidence="3 4" key="1">
    <citation type="submission" date="2019-07" db="EMBL/GenBank/DDBJ databases">
        <authorList>
            <person name="Friedrich A."/>
            <person name="Schacherer J."/>
        </authorList>
    </citation>
    <scope>NUCLEOTIDE SEQUENCE [LARGE SCALE GENOMIC DNA]</scope>
</reference>
<organism evidence="3 4">
    <name type="scientific">Dekkera bruxellensis</name>
    <name type="common">Brettanomyces custersii</name>
    <dbReference type="NCBI Taxonomy" id="5007"/>
    <lineage>
        <taxon>Eukaryota</taxon>
        <taxon>Fungi</taxon>
        <taxon>Dikarya</taxon>
        <taxon>Ascomycota</taxon>
        <taxon>Saccharomycotina</taxon>
        <taxon>Pichiomycetes</taxon>
        <taxon>Pichiales</taxon>
        <taxon>Pichiaceae</taxon>
        <taxon>Brettanomyces</taxon>
    </lineage>
</organism>
<dbReference type="Gene3D" id="3.10.20.90">
    <property type="entry name" value="Phosphatidylinositol 3-kinase Catalytic Subunit, Chain A, domain 1"/>
    <property type="match status" value="1"/>
</dbReference>
<protein>
    <submittedName>
        <fullName evidence="3">DEBR0S3_12068g1_1</fullName>
    </submittedName>
</protein>
<evidence type="ECO:0000313" key="4">
    <source>
        <dbReference type="Proteomes" id="UP000478008"/>
    </source>
</evidence>
<sequence length="282" mass="31547">MATEQQNILDTKLELLFVTGDRVHLQLDKELLSECGFHEDSFQMFRVGDLRQYIFDRWKELVSERESHGSESQEDITNRPENVERVQLLHLGRRLDPNVLLKDLNLKLSHVLHIVVKPNGLDEAGLQDKSRFDHFASQFIRTRTSGNRRGSSSNTPVPKFVSSVAHKGLDMSQRLQGSTVPEHVKGKRKGSLATSSISEIPSKFSEISPERGSSERKSSDETQKENKINKAASANIKSHESSQIVTSSSNQASEVRIQPHDSNMDTSRTNPPSDGGGCCIIM</sequence>
<reference evidence="2" key="2">
    <citation type="submission" date="2020-10" db="EMBL/GenBank/DDBJ databases">
        <authorList>
            <person name="Palmer J.M."/>
        </authorList>
    </citation>
    <scope>NUCLEOTIDE SEQUENCE</scope>
    <source>
        <strain evidence="2">UCD 2041</strain>
    </source>
</reference>
<dbReference type="GeneID" id="64575669"/>
<evidence type="ECO:0000256" key="1">
    <source>
        <dbReference type="SAM" id="MobiDB-lite"/>
    </source>
</evidence>
<evidence type="ECO:0000313" key="3">
    <source>
        <dbReference type="EMBL" id="VUG18471.1"/>
    </source>
</evidence>
<feature type="compositionally biased region" description="Polar residues" evidence="1">
    <location>
        <begin position="241"/>
        <end position="253"/>
    </location>
</feature>
<gene>
    <name evidence="2" type="ORF">BRETT_003746</name>
    <name evidence="3" type="ORF">DEBR0S3_12068G</name>
</gene>
<dbReference type="RefSeq" id="XP_041136090.1">
    <property type="nucleotide sequence ID" value="XM_041282251.1"/>
</dbReference>
<feature type="compositionally biased region" description="Basic and acidic residues" evidence="1">
    <location>
        <begin position="208"/>
        <end position="228"/>
    </location>
</feature>
<dbReference type="EMBL" id="CABFWN010000003">
    <property type="protein sequence ID" value="VUG18471.1"/>
    <property type="molecule type" value="Genomic_DNA"/>
</dbReference>
<evidence type="ECO:0000313" key="2">
    <source>
        <dbReference type="EMBL" id="QOU19597.1"/>
    </source>
</evidence>
<dbReference type="Proteomes" id="UP000478008">
    <property type="component" value="Unassembled WGS sequence"/>
</dbReference>
<dbReference type="SUPFAM" id="SSF54236">
    <property type="entry name" value="Ubiquitin-like"/>
    <property type="match status" value="1"/>
</dbReference>